<protein>
    <submittedName>
        <fullName evidence="2">Uncharacterized protein</fullName>
    </submittedName>
</protein>
<organism evidence="2 3">
    <name type="scientific">Candidatus Pullichristensenella stercorigallinarum</name>
    <dbReference type="NCBI Taxonomy" id="2840909"/>
    <lineage>
        <taxon>Bacteria</taxon>
        <taxon>Bacillati</taxon>
        <taxon>Bacillota</taxon>
        <taxon>Clostridia</taxon>
        <taxon>Candidatus Pullichristensenella</taxon>
    </lineage>
</organism>
<accession>A0A9D1CX99</accession>
<feature type="transmembrane region" description="Helical" evidence="1">
    <location>
        <begin position="161"/>
        <end position="182"/>
    </location>
</feature>
<evidence type="ECO:0000256" key="1">
    <source>
        <dbReference type="SAM" id="Phobius"/>
    </source>
</evidence>
<dbReference type="Proteomes" id="UP000824260">
    <property type="component" value="Unassembled WGS sequence"/>
</dbReference>
<keyword evidence="1" id="KW-0472">Membrane</keyword>
<feature type="transmembrane region" description="Helical" evidence="1">
    <location>
        <begin position="21"/>
        <end position="41"/>
    </location>
</feature>
<dbReference type="AlphaFoldDB" id="A0A9D1CX99"/>
<keyword evidence="1" id="KW-1133">Transmembrane helix</keyword>
<reference evidence="2" key="1">
    <citation type="submission" date="2020-10" db="EMBL/GenBank/DDBJ databases">
        <authorList>
            <person name="Gilroy R."/>
        </authorList>
    </citation>
    <scope>NUCLEOTIDE SEQUENCE</scope>
    <source>
        <strain evidence="2">ChiSjej6B24-2974</strain>
    </source>
</reference>
<evidence type="ECO:0000313" key="2">
    <source>
        <dbReference type="EMBL" id="HIQ82310.1"/>
    </source>
</evidence>
<reference evidence="2" key="2">
    <citation type="journal article" date="2021" name="PeerJ">
        <title>Extensive microbial diversity within the chicken gut microbiome revealed by metagenomics and culture.</title>
        <authorList>
            <person name="Gilroy R."/>
            <person name="Ravi A."/>
            <person name="Getino M."/>
            <person name="Pursley I."/>
            <person name="Horton D.L."/>
            <person name="Alikhan N.F."/>
            <person name="Baker D."/>
            <person name="Gharbi K."/>
            <person name="Hall N."/>
            <person name="Watson M."/>
            <person name="Adriaenssens E.M."/>
            <person name="Foster-Nyarko E."/>
            <person name="Jarju S."/>
            <person name="Secka A."/>
            <person name="Antonio M."/>
            <person name="Oren A."/>
            <person name="Chaudhuri R.R."/>
            <person name="La Ragione R."/>
            <person name="Hildebrand F."/>
            <person name="Pallen M.J."/>
        </authorList>
    </citation>
    <scope>NUCLEOTIDE SEQUENCE</scope>
    <source>
        <strain evidence="2">ChiSjej6B24-2974</strain>
    </source>
</reference>
<name>A0A9D1CX99_9FIRM</name>
<gene>
    <name evidence="2" type="ORF">IAA52_04335</name>
</gene>
<dbReference type="EMBL" id="DVFZ01000045">
    <property type="protein sequence ID" value="HIQ82310.1"/>
    <property type="molecule type" value="Genomic_DNA"/>
</dbReference>
<keyword evidence="1" id="KW-0812">Transmembrane</keyword>
<evidence type="ECO:0000313" key="3">
    <source>
        <dbReference type="Proteomes" id="UP000824260"/>
    </source>
</evidence>
<comment type="caution">
    <text evidence="2">The sequence shown here is derived from an EMBL/GenBank/DDBJ whole genome shotgun (WGS) entry which is preliminary data.</text>
</comment>
<sequence>MKARKKRAEIARDDLWKWICGIAAVFALMGLLMAYITQFYIGVYSGPSTSVHGVLEGVSLGSSTSRSFSAHIEMYIGGGYYIITQDSFQRTPYGASMTAAELRAYLKARIGADVSLEYVRTSWLDSRCVIGLVVDGVELIDEDAARAGNIEYEALGRRVSMAVALAATAALILTPAIELIRLQRLDRRRARRGR</sequence>
<proteinExistence type="predicted"/>